<comment type="caution">
    <text evidence="1">The sequence shown here is derived from an EMBL/GenBank/DDBJ whole genome shotgun (WGS) entry which is preliminary data.</text>
</comment>
<evidence type="ECO:0000313" key="2">
    <source>
        <dbReference type="Proteomes" id="UP000283680"/>
    </source>
</evidence>
<dbReference type="AlphaFoldDB" id="A0A412B926"/>
<name>A0A412B926_BACUN</name>
<gene>
    <name evidence="1" type="ORF">DWY92_13685</name>
</gene>
<sequence length="81" mass="9882">MRAPYVKYSKHYALLANSFFAVRHYLLVRDYKRTDYKQKAFFKRSFNGRKDKTVFYILKMFNKNILENPSYISLIYSNSVY</sequence>
<evidence type="ECO:0000313" key="1">
    <source>
        <dbReference type="EMBL" id="RGQ49652.1"/>
    </source>
</evidence>
<organism evidence="1 2">
    <name type="scientific">Bacteroides uniformis</name>
    <dbReference type="NCBI Taxonomy" id="820"/>
    <lineage>
        <taxon>Bacteria</taxon>
        <taxon>Pseudomonadati</taxon>
        <taxon>Bacteroidota</taxon>
        <taxon>Bacteroidia</taxon>
        <taxon>Bacteroidales</taxon>
        <taxon>Bacteroidaceae</taxon>
        <taxon>Bacteroides</taxon>
    </lineage>
</organism>
<reference evidence="1 2" key="1">
    <citation type="submission" date="2018-08" db="EMBL/GenBank/DDBJ databases">
        <title>A genome reference for cultivated species of the human gut microbiota.</title>
        <authorList>
            <person name="Zou Y."/>
            <person name="Xue W."/>
            <person name="Luo G."/>
        </authorList>
    </citation>
    <scope>NUCLEOTIDE SEQUENCE [LARGE SCALE GENOMIC DNA]</scope>
    <source>
        <strain evidence="1 2">AF28-11</strain>
    </source>
</reference>
<proteinExistence type="predicted"/>
<protein>
    <submittedName>
        <fullName evidence="1">Uncharacterized protein</fullName>
    </submittedName>
</protein>
<accession>A0A412B926</accession>
<dbReference type="EMBL" id="QRTH01000007">
    <property type="protein sequence ID" value="RGQ49652.1"/>
    <property type="molecule type" value="Genomic_DNA"/>
</dbReference>
<dbReference type="Proteomes" id="UP000283680">
    <property type="component" value="Unassembled WGS sequence"/>
</dbReference>